<feature type="transmembrane region" description="Helical" evidence="1">
    <location>
        <begin position="12"/>
        <end position="29"/>
    </location>
</feature>
<dbReference type="SUPFAM" id="SSF141868">
    <property type="entry name" value="EAL domain-like"/>
    <property type="match status" value="1"/>
</dbReference>
<name>A0ABS6J976_9RHOB</name>
<dbReference type="InterPro" id="IPR043128">
    <property type="entry name" value="Rev_trsase/Diguanyl_cyclase"/>
</dbReference>
<dbReference type="PROSITE" id="PS50883">
    <property type="entry name" value="EAL"/>
    <property type="match status" value="1"/>
</dbReference>
<gene>
    <name evidence="4" type="ORF">GU927_018380</name>
</gene>
<dbReference type="NCBIfam" id="TIGR00254">
    <property type="entry name" value="GGDEF"/>
    <property type="match status" value="1"/>
</dbReference>
<dbReference type="InterPro" id="IPR050706">
    <property type="entry name" value="Cyclic-di-GMP_PDE-like"/>
</dbReference>
<dbReference type="SUPFAM" id="SSF55073">
    <property type="entry name" value="Nucleotide cyclase"/>
    <property type="match status" value="1"/>
</dbReference>
<dbReference type="InterPro" id="IPR001633">
    <property type="entry name" value="EAL_dom"/>
</dbReference>
<dbReference type="PANTHER" id="PTHR33121">
    <property type="entry name" value="CYCLIC DI-GMP PHOSPHODIESTERASE PDEF"/>
    <property type="match status" value="1"/>
</dbReference>
<evidence type="ECO:0000259" key="3">
    <source>
        <dbReference type="PROSITE" id="PS50887"/>
    </source>
</evidence>
<dbReference type="Gene3D" id="3.30.70.270">
    <property type="match status" value="1"/>
</dbReference>
<keyword evidence="5" id="KW-1185">Reference proteome</keyword>
<protein>
    <submittedName>
        <fullName evidence="4">EAL domain-containing protein</fullName>
    </submittedName>
</protein>
<dbReference type="Pfam" id="PF00990">
    <property type="entry name" value="GGDEF"/>
    <property type="match status" value="1"/>
</dbReference>
<dbReference type="Proteomes" id="UP000731907">
    <property type="component" value="Unassembled WGS sequence"/>
</dbReference>
<dbReference type="InterPro" id="IPR021796">
    <property type="entry name" value="Tll0287-like_dom"/>
</dbReference>
<dbReference type="SMART" id="SM00267">
    <property type="entry name" value="GGDEF"/>
    <property type="match status" value="1"/>
</dbReference>
<accession>A0ABS6J976</accession>
<comment type="caution">
    <text evidence="4">The sequence shown here is derived from an EMBL/GenBank/DDBJ whole genome shotgun (WGS) entry which is preliminary data.</text>
</comment>
<reference evidence="4 5" key="1">
    <citation type="submission" date="2021-06" db="EMBL/GenBank/DDBJ databases">
        <title>Rhodobacteraceae bacterium strain HSP-20.</title>
        <authorList>
            <person name="Chen W.-M."/>
        </authorList>
    </citation>
    <scope>NUCLEOTIDE SEQUENCE [LARGE SCALE GENOMIC DNA]</scope>
    <source>
        <strain evidence="4 5">HSP-20</strain>
    </source>
</reference>
<feature type="domain" description="GGDEF" evidence="3">
    <location>
        <begin position="269"/>
        <end position="402"/>
    </location>
</feature>
<keyword evidence="1" id="KW-1133">Transmembrane helix</keyword>
<organism evidence="4 5">
    <name type="scientific">Paragemmobacter amnigenus</name>
    <dbReference type="NCBI Taxonomy" id="2852097"/>
    <lineage>
        <taxon>Bacteria</taxon>
        <taxon>Pseudomonadati</taxon>
        <taxon>Pseudomonadota</taxon>
        <taxon>Alphaproteobacteria</taxon>
        <taxon>Rhodobacterales</taxon>
        <taxon>Paracoccaceae</taxon>
        <taxon>Paragemmobacter</taxon>
    </lineage>
</organism>
<dbReference type="PROSITE" id="PS50887">
    <property type="entry name" value="GGDEF"/>
    <property type="match status" value="1"/>
</dbReference>
<keyword evidence="1" id="KW-0472">Membrane</keyword>
<evidence type="ECO:0000313" key="5">
    <source>
        <dbReference type="Proteomes" id="UP000731907"/>
    </source>
</evidence>
<feature type="transmembrane region" description="Helical" evidence="1">
    <location>
        <begin position="210"/>
        <end position="229"/>
    </location>
</feature>
<keyword evidence="1" id="KW-0812">Transmembrane</keyword>
<sequence length="661" mass="74456">MQLFSGFKFQSFLIVLLGVSFASILFFVLSTNNKDTIERSLIQSARTYSQTFTGIRNFYLQTVVERVNGSDVLVTHDFRDHEQAIPIPATMMLELSAYLNSETEDITFALVSDYPFPWREDRYLADFDIRALENLRSSGAEEYFEMFEENGLTYLHYASPVHMKKGCVDCHNSHPDSPKQDWKVGDIRAVQVFEIPVDDAVRHLDFETSAVAATITLVGVTTIFALLFLNQRAARAQVLLRREAYFDVLTGAMRRQRFQELYDVPDRPHDHYLVLIDIDDFKSFNTNYGHAVGDLVLATAVSNILQAMPEAEVICRFGGEEFLLLVPVDKVGGDAEQYFARAVAYVAKQEIRLNERITNCTISAGYILLRQADDLIKASEKADTALRYAKRTGKNRAIEADQDLLTRLGYLEENYKLADVVSAIERQEFALFYQPIVDLETGQAIGYEALVRWCQDGRSPIPPASYLPQYISALRDPALTEPIRRMVRRSLPPLQPGDDSRKCLSFNYDPYDLLSGFEDNALTPVLLELVADGYDIAIEVTETPYLQDASPEDVRRQFARIAGLGFALHLDDFGKDGSGIERLASHSFSVVKADRTLIAELETSERKRQMMALLVELTGSVGARLVVEGVESENERAILLGLGVKYAQGYLFGRPKPLSEL</sequence>
<dbReference type="Gene3D" id="3.20.20.450">
    <property type="entry name" value="EAL domain"/>
    <property type="match status" value="1"/>
</dbReference>
<dbReference type="PANTHER" id="PTHR33121:SF70">
    <property type="entry name" value="SIGNALING PROTEIN YKOW"/>
    <property type="match status" value="1"/>
</dbReference>
<feature type="domain" description="EAL" evidence="2">
    <location>
        <begin position="413"/>
        <end position="661"/>
    </location>
</feature>
<dbReference type="CDD" id="cd01949">
    <property type="entry name" value="GGDEF"/>
    <property type="match status" value="1"/>
</dbReference>
<evidence type="ECO:0000256" key="1">
    <source>
        <dbReference type="SAM" id="Phobius"/>
    </source>
</evidence>
<dbReference type="InterPro" id="IPR000160">
    <property type="entry name" value="GGDEF_dom"/>
</dbReference>
<evidence type="ECO:0000313" key="4">
    <source>
        <dbReference type="EMBL" id="MBU9699811.1"/>
    </source>
</evidence>
<proteinExistence type="predicted"/>
<evidence type="ECO:0000259" key="2">
    <source>
        <dbReference type="PROSITE" id="PS50883"/>
    </source>
</evidence>
<dbReference type="InterPro" id="IPR029787">
    <property type="entry name" value="Nucleotide_cyclase"/>
</dbReference>
<dbReference type="Pfam" id="PF11845">
    <property type="entry name" value="Tll0287-like"/>
    <property type="match status" value="1"/>
</dbReference>
<dbReference type="EMBL" id="JAAATX020000015">
    <property type="protein sequence ID" value="MBU9699811.1"/>
    <property type="molecule type" value="Genomic_DNA"/>
</dbReference>
<dbReference type="InterPro" id="IPR035919">
    <property type="entry name" value="EAL_sf"/>
</dbReference>
<dbReference type="CDD" id="cd01948">
    <property type="entry name" value="EAL"/>
    <property type="match status" value="1"/>
</dbReference>
<dbReference type="RefSeq" id="WP_161763872.1">
    <property type="nucleotide sequence ID" value="NZ_JAAATX020000015.1"/>
</dbReference>
<dbReference type="Pfam" id="PF00563">
    <property type="entry name" value="EAL"/>
    <property type="match status" value="1"/>
</dbReference>
<dbReference type="SMART" id="SM00052">
    <property type="entry name" value="EAL"/>
    <property type="match status" value="1"/>
</dbReference>